<evidence type="ECO:0000313" key="10">
    <source>
        <dbReference type="Proteomes" id="UP000027936"/>
    </source>
</evidence>
<dbReference type="NCBIfam" id="TIGR00242">
    <property type="entry name" value="division/cell wall cluster transcriptional repressor MraZ"/>
    <property type="match status" value="1"/>
</dbReference>
<dbReference type="GO" id="GO:0005737">
    <property type="term" value="C:cytoplasm"/>
    <property type="evidence" value="ECO:0007669"/>
    <property type="project" value="UniProtKB-UniRule"/>
</dbReference>
<dbReference type="Proteomes" id="UP000027936">
    <property type="component" value="Unassembled WGS sequence"/>
</dbReference>
<dbReference type="PANTHER" id="PTHR34701:SF1">
    <property type="entry name" value="TRANSCRIPTIONAL REGULATOR MRAZ"/>
    <property type="match status" value="1"/>
</dbReference>
<comment type="caution">
    <text evidence="9">The sequence shown here is derived from an EMBL/GenBank/DDBJ whole genome shotgun (WGS) entry which is preliminary data.</text>
</comment>
<dbReference type="InterPro" id="IPR038619">
    <property type="entry name" value="MraZ_sf"/>
</dbReference>
<dbReference type="InterPro" id="IPR020603">
    <property type="entry name" value="MraZ_dom"/>
</dbReference>
<evidence type="ECO:0000256" key="1">
    <source>
        <dbReference type="ARBA" id="ARBA00013860"/>
    </source>
</evidence>
<dbReference type="PANTHER" id="PTHR34701">
    <property type="entry name" value="TRANSCRIPTIONAL REGULATOR MRAZ"/>
    <property type="match status" value="1"/>
</dbReference>
<evidence type="ECO:0000256" key="5">
    <source>
        <dbReference type="ARBA" id="ARBA00023125"/>
    </source>
</evidence>
<evidence type="ECO:0000256" key="7">
    <source>
        <dbReference type="HAMAP-Rule" id="MF_01008"/>
    </source>
</evidence>
<evidence type="ECO:0000256" key="4">
    <source>
        <dbReference type="ARBA" id="ARBA00023015"/>
    </source>
</evidence>
<dbReference type="InterPro" id="IPR037914">
    <property type="entry name" value="SpoVT-AbrB_sf"/>
</dbReference>
<dbReference type="FunFam" id="3.40.1550.20:FF:000002">
    <property type="entry name" value="Transcriptional regulator MraZ"/>
    <property type="match status" value="1"/>
</dbReference>
<keyword evidence="2 7" id="KW-0963">Cytoplasm</keyword>
<proteinExistence type="inferred from homology"/>
<dbReference type="GO" id="GO:0009295">
    <property type="term" value="C:nucleoid"/>
    <property type="evidence" value="ECO:0007669"/>
    <property type="project" value="UniProtKB-SubCell"/>
</dbReference>
<dbReference type="GO" id="GO:0003700">
    <property type="term" value="F:DNA-binding transcription factor activity"/>
    <property type="evidence" value="ECO:0007669"/>
    <property type="project" value="UniProtKB-UniRule"/>
</dbReference>
<dbReference type="InterPro" id="IPR003444">
    <property type="entry name" value="MraZ"/>
</dbReference>
<name>A0A072NZG3_SCHAZ</name>
<dbReference type="InterPro" id="IPR007159">
    <property type="entry name" value="SpoVT-AbrB_dom"/>
</dbReference>
<feature type="domain" description="SpoVT-AbrB" evidence="8">
    <location>
        <begin position="5"/>
        <end position="47"/>
    </location>
</feature>
<organism evidence="9 10">
    <name type="scientific">Schinkia azotoformans MEV2011</name>
    <dbReference type="NCBI Taxonomy" id="1348973"/>
    <lineage>
        <taxon>Bacteria</taxon>
        <taxon>Bacillati</taxon>
        <taxon>Bacillota</taxon>
        <taxon>Bacilli</taxon>
        <taxon>Bacillales</taxon>
        <taxon>Bacillaceae</taxon>
        <taxon>Calidifontibacillus/Schinkia group</taxon>
        <taxon>Schinkia</taxon>
    </lineage>
</organism>
<keyword evidence="6 7" id="KW-0804">Transcription</keyword>
<keyword evidence="3" id="KW-0677">Repeat</keyword>
<dbReference type="HAMAP" id="MF_01008">
    <property type="entry name" value="MraZ"/>
    <property type="match status" value="1"/>
</dbReference>
<dbReference type="GO" id="GO:0000976">
    <property type="term" value="F:transcription cis-regulatory region binding"/>
    <property type="evidence" value="ECO:0007669"/>
    <property type="project" value="TreeGrafter"/>
</dbReference>
<comment type="similarity">
    <text evidence="7">Belongs to the MraZ family.</text>
</comment>
<dbReference type="CDD" id="cd16320">
    <property type="entry name" value="MraZ_N"/>
    <property type="match status" value="1"/>
</dbReference>
<accession>A0A072NZG3</accession>
<dbReference type="PROSITE" id="PS51740">
    <property type="entry name" value="SPOVT_ABRB"/>
    <property type="match status" value="2"/>
</dbReference>
<reference evidence="9 10" key="1">
    <citation type="submission" date="2014-04" db="EMBL/GenBank/DDBJ databases">
        <title>Draft genome sequence of Bacillus azotoformans MEV2011, a (co-) denitrifying strain unable to grow in the presence of oxygen.</title>
        <authorList>
            <person name="Nielsen M."/>
            <person name="Schreiber L."/>
            <person name="Finster K."/>
            <person name="Schramm A."/>
        </authorList>
    </citation>
    <scope>NUCLEOTIDE SEQUENCE [LARGE SCALE GENOMIC DNA]</scope>
    <source>
        <strain evidence="9 10">MEV2011</strain>
    </source>
</reference>
<evidence type="ECO:0000259" key="8">
    <source>
        <dbReference type="PROSITE" id="PS51740"/>
    </source>
</evidence>
<dbReference type="EMBL" id="JJRY01000007">
    <property type="protein sequence ID" value="KEF38605.1"/>
    <property type="molecule type" value="Genomic_DNA"/>
</dbReference>
<dbReference type="SUPFAM" id="SSF89447">
    <property type="entry name" value="AbrB/MazE/MraZ-like"/>
    <property type="match status" value="1"/>
</dbReference>
<dbReference type="Pfam" id="PF02381">
    <property type="entry name" value="MraZ"/>
    <property type="match status" value="2"/>
</dbReference>
<dbReference type="RefSeq" id="WP_003329954.1">
    <property type="nucleotide sequence ID" value="NZ_JJRY01000007.1"/>
</dbReference>
<evidence type="ECO:0000256" key="6">
    <source>
        <dbReference type="ARBA" id="ARBA00023163"/>
    </source>
</evidence>
<sequence length="143" mass="16560">MFMGEYHHTIDQKGRMIIPAKFRELLGEGFVLTRGLDQCLFGYSYDEWQTLENKLKTLPFTKKDARAFTRFFFSGATECEVDKQGRVNIAPPLRDYAKLDKDCVIVGVSNRFEIWSKSIWDTYVTESAESFAEIAESMVDFDI</sequence>
<dbReference type="InterPro" id="IPR035644">
    <property type="entry name" value="MraZ_C"/>
</dbReference>
<evidence type="ECO:0000313" key="9">
    <source>
        <dbReference type="EMBL" id="KEF38605.1"/>
    </source>
</evidence>
<dbReference type="InterPro" id="IPR035642">
    <property type="entry name" value="MraZ_N"/>
</dbReference>
<dbReference type="Gene3D" id="3.40.1550.20">
    <property type="entry name" value="Transcriptional regulator MraZ domain"/>
    <property type="match status" value="1"/>
</dbReference>
<evidence type="ECO:0000256" key="3">
    <source>
        <dbReference type="ARBA" id="ARBA00022737"/>
    </source>
</evidence>
<dbReference type="OrthoDB" id="9807753at2"/>
<keyword evidence="4 7" id="KW-0805">Transcription regulation</keyword>
<feature type="domain" description="SpoVT-AbrB" evidence="8">
    <location>
        <begin position="76"/>
        <end position="119"/>
    </location>
</feature>
<dbReference type="PATRIC" id="fig|1348973.3.peg.2169"/>
<comment type="subunit">
    <text evidence="7">Forms oligomers.</text>
</comment>
<dbReference type="CDD" id="cd16321">
    <property type="entry name" value="MraZ_C"/>
    <property type="match status" value="1"/>
</dbReference>
<evidence type="ECO:0000256" key="2">
    <source>
        <dbReference type="ARBA" id="ARBA00022490"/>
    </source>
</evidence>
<dbReference type="AlphaFoldDB" id="A0A072NZG3"/>
<dbReference type="GeneID" id="89469212"/>
<keyword evidence="5 7" id="KW-0238">DNA-binding</keyword>
<comment type="subcellular location">
    <subcellularLocation>
        <location evidence="7">Cytoplasm</location>
        <location evidence="7">Nucleoid</location>
    </subcellularLocation>
</comment>
<dbReference type="GO" id="GO:2000143">
    <property type="term" value="P:negative regulation of DNA-templated transcription initiation"/>
    <property type="evidence" value="ECO:0007669"/>
    <property type="project" value="TreeGrafter"/>
</dbReference>
<protein>
    <recommendedName>
        <fullName evidence="1 7">Transcriptional regulator MraZ</fullName>
    </recommendedName>
</protein>
<gene>
    <name evidence="7" type="primary">mraZ</name>
    <name evidence="9" type="ORF">M670_02233</name>
</gene>